<dbReference type="AlphaFoldDB" id="E4XTJ9"/>
<proteinExistence type="predicted"/>
<dbReference type="Proteomes" id="UP000001307">
    <property type="component" value="Unassembled WGS sequence"/>
</dbReference>
<organism evidence="1">
    <name type="scientific">Oikopleura dioica</name>
    <name type="common">Tunicate</name>
    <dbReference type="NCBI Taxonomy" id="34765"/>
    <lineage>
        <taxon>Eukaryota</taxon>
        <taxon>Metazoa</taxon>
        <taxon>Chordata</taxon>
        <taxon>Tunicata</taxon>
        <taxon>Appendicularia</taxon>
        <taxon>Copelata</taxon>
        <taxon>Oikopleuridae</taxon>
        <taxon>Oikopleura</taxon>
    </lineage>
</organism>
<gene>
    <name evidence="1" type="ORF">GSOID_T00003805001</name>
</gene>
<sequence>MIRQGNMKEKLKKTVKLQFAQKFCVYLLPIKKVIARITKDTWKDAIESKLDDILMERDPIKKSNDFARQKSMHKQFKIADHPIMVMRLHPQAQDYLTPHEYVLLCQVLIFISVNNFRILDF</sequence>
<name>E4XTJ9_OIKDI</name>
<reference evidence="1" key="1">
    <citation type="journal article" date="2010" name="Science">
        <title>Plasticity of animal genome architecture unmasked by rapid evolution of a pelagic tunicate.</title>
        <authorList>
            <person name="Denoeud F."/>
            <person name="Henriet S."/>
            <person name="Mungpakdee S."/>
            <person name="Aury J.M."/>
            <person name="Da Silva C."/>
            <person name="Brinkmann H."/>
            <person name="Mikhaleva J."/>
            <person name="Olsen L.C."/>
            <person name="Jubin C."/>
            <person name="Canestro C."/>
            <person name="Bouquet J.M."/>
            <person name="Danks G."/>
            <person name="Poulain J."/>
            <person name="Campsteijn C."/>
            <person name="Adamski M."/>
            <person name="Cross I."/>
            <person name="Yadetie F."/>
            <person name="Muffato M."/>
            <person name="Louis A."/>
            <person name="Butcher S."/>
            <person name="Tsagkogeorga G."/>
            <person name="Konrad A."/>
            <person name="Singh S."/>
            <person name="Jensen M.F."/>
            <person name="Cong E.H."/>
            <person name="Eikeseth-Otteraa H."/>
            <person name="Noel B."/>
            <person name="Anthouard V."/>
            <person name="Porcel B.M."/>
            <person name="Kachouri-Lafond R."/>
            <person name="Nishino A."/>
            <person name="Ugolini M."/>
            <person name="Chourrout P."/>
            <person name="Nishida H."/>
            <person name="Aasland R."/>
            <person name="Huzurbazar S."/>
            <person name="Westhof E."/>
            <person name="Delsuc F."/>
            <person name="Lehrach H."/>
            <person name="Reinhardt R."/>
            <person name="Weissenbach J."/>
            <person name="Roy S.W."/>
            <person name="Artiguenave F."/>
            <person name="Postlethwait J.H."/>
            <person name="Manak J.R."/>
            <person name="Thompson E.M."/>
            <person name="Jaillon O."/>
            <person name="Du Pasquier L."/>
            <person name="Boudinot P."/>
            <person name="Liberles D.A."/>
            <person name="Volff J.N."/>
            <person name="Philippe H."/>
            <person name="Lenhard B."/>
            <person name="Roest Crollius H."/>
            <person name="Wincker P."/>
            <person name="Chourrout D."/>
        </authorList>
    </citation>
    <scope>NUCLEOTIDE SEQUENCE [LARGE SCALE GENOMIC DNA]</scope>
</reference>
<accession>E4XTJ9</accession>
<protein>
    <submittedName>
        <fullName evidence="1">Uncharacterized protein</fullName>
    </submittedName>
</protein>
<evidence type="ECO:0000313" key="2">
    <source>
        <dbReference type="Proteomes" id="UP000001307"/>
    </source>
</evidence>
<keyword evidence="2" id="KW-1185">Reference proteome</keyword>
<evidence type="ECO:0000313" key="1">
    <source>
        <dbReference type="EMBL" id="CBY13061.1"/>
    </source>
</evidence>
<dbReference type="EMBL" id="FN653156">
    <property type="protein sequence ID" value="CBY13061.1"/>
    <property type="molecule type" value="Genomic_DNA"/>
</dbReference>
<dbReference type="InParanoid" id="E4XTJ9"/>